<dbReference type="RefSeq" id="XP_009016713.1">
    <property type="nucleotide sequence ID" value="XM_009018465.1"/>
</dbReference>
<evidence type="ECO:0000256" key="7">
    <source>
        <dbReference type="SAM" id="Coils"/>
    </source>
</evidence>
<evidence type="ECO:0000256" key="6">
    <source>
        <dbReference type="ARBA" id="ARBA00023136"/>
    </source>
</evidence>
<dbReference type="CTD" id="20203792"/>
<dbReference type="HOGENOM" id="CLU_527080_0_0_1"/>
<reference evidence="10" key="3">
    <citation type="submission" date="2015-06" db="UniProtKB">
        <authorList>
            <consortium name="EnsemblMetazoa"/>
        </authorList>
    </citation>
    <scope>IDENTIFICATION</scope>
</reference>
<dbReference type="STRING" id="6412.T1F4P3"/>
<accession>T1F4P3</accession>
<comment type="subcellular location">
    <subcellularLocation>
        <location evidence="1">Golgi apparatus membrane</location>
        <topology evidence="1">Single-pass type IV membrane protein</topology>
    </subcellularLocation>
</comment>
<organism evidence="10 11">
    <name type="scientific">Helobdella robusta</name>
    <name type="common">Californian leech</name>
    <dbReference type="NCBI Taxonomy" id="6412"/>
    <lineage>
        <taxon>Eukaryota</taxon>
        <taxon>Metazoa</taxon>
        <taxon>Spiralia</taxon>
        <taxon>Lophotrochozoa</taxon>
        <taxon>Annelida</taxon>
        <taxon>Clitellata</taxon>
        <taxon>Hirudinea</taxon>
        <taxon>Rhynchobdellida</taxon>
        <taxon>Glossiphoniidae</taxon>
        <taxon>Helobdella</taxon>
    </lineage>
</organism>
<dbReference type="FunCoup" id="T1F4P3">
    <property type="interactions" value="113"/>
</dbReference>
<dbReference type="EMBL" id="AMQM01003934">
    <property type="status" value="NOT_ANNOTATED_CDS"/>
    <property type="molecule type" value="Genomic_DNA"/>
</dbReference>
<dbReference type="GO" id="GO:0000139">
    <property type="term" value="C:Golgi membrane"/>
    <property type="evidence" value="ECO:0000318"/>
    <property type="project" value="GO_Central"/>
</dbReference>
<dbReference type="AlphaFoldDB" id="T1F4P3"/>
<reference evidence="9 11" key="2">
    <citation type="journal article" date="2013" name="Nature">
        <title>Insights into bilaterian evolution from three spiralian genomes.</title>
        <authorList>
            <person name="Simakov O."/>
            <person name="Marletaz F."/>
            <person name="Cho S.J."/>
            <person name="Edsinger-Gonzales E."/>
            <person name="Havlak P."/>
            <person name="Hellsten U."/>
            <person name="Kuo D.H."/>
            <person name="Larsson T."/>
            <person name="Lv J."/>
            <person name="Arendt D."/>
            <person name="Savage R."/>
            <person name="Osoegawa K."/>
            <person name="de Jong P."/>
            <person name="Grimwood J."/>
            <person name="Chapman J.A."/>
            <person name="Shapiro H."/>
            <person name="Aerts A."/>
            <person name="Otillar R.P."/>
            <person name="Terry A.Y."/>
            <person name="Boore J.L."/>
            <person name="Grigoriev I.V."/>
            <person name="Lindberg D.R."/>
            <person name="Seaver E.C."/>
            <person name="Weisblat D.A."/>
            <person name="Putnam N.H."/>
            <person name="Rokhsar D.S."/>
        </authorList>
    </citation>
    <scope>NUCLEOTIDE SEQUENCE</scope>
</reference>
<keyword evidence="11" id="KW-1185">Reference proteome</keyword>
<dbReference type="GeneID" id="20203792"/>
<evidence type="ECO:0000313" key="11">
    <source>
        <dbReference type="Proteomes" id="UP000015101"/>
    </source>
</evidence>
<evidence type="ECO:0000313" key="10">
    <source>
        <dbReference type="EnsemblMetazoa" id="HelroP171793"/>
    </source>
</evidence>
<feature type="compositionally biased region" description="Polar residues" evidence="8">
    <location>
        <begin position="71"/>
        <end position="80"/>
    </location>
</feature>
<protein>
    <submittedName>
        <fullName evidence="9 10">Uncharacterized protein</fullName>
    </submittedName>
</protein>
<keyword evidence="6" id="KW-0472">Membrane</keyword>
<feature type="region of interest" description="Disordered" evidence="8">
    <location>
        <begin position="137"/>
        <end position="176"/>
    </location>
</feature>
<dbReference type="OMA" id="DSEKIHY"/>
<dbReference type="GO" id="GO:0000301">
    <property type="term" value="P:retrograde transport, vesicle recycling within Golgi"/>
    <property type="evidence" value="ECO:0000318"/>
    <property type="project" value="GO_Central"/>
</dbReference>
<gene>
    <name evidence="10" type="primary">20203792</name>
    <name evidence="9" type="ORF">HELRODRAFT_171793</name>
</gene>
<feature type="coiled-coil region" evidence="7">
    <location>
        <begin position="459"/>
        <end position="511"/>
    </location>
</feature>
<feature type="compositionally biased region" description="Polar residues" evidence="8">
    <location>
        <begin position="25"/>
        <end position="38"/>
    </location>
</feature>
<proteinExistence type="predicted"/>
<dbReference type="EnsemblMetazoa" id="HelroT171793">
    <property type="protein sequence ID" value="HelroP171793"/>
    <property type="gene ID" value="HelroG171793"/>
</dbReference>
<evidence type="ECO:0000256" key="2">
    <source>
        <dbReference type="ARBA" id="ARBA00022692"/>
    </source>
</evidence>
<keyword evidence="2" id="KW-0812">Transmembrane</keyword>
<dbReference type="InParanoid" id="T1F4P3"/>
<dbReference type="Pfam" id="PF09787">
    <property type="entry name" value="Golgin_A5"/>
    <property type="match status" value="1"/>
</dbReference>
<sequence length="517" mass="59123">MSWFETLAAKTENLLNKVDQVAGQALQNTPDKNNSSDESQWKRSLGATDGSLVTTELNVYKPPVSKRSEKVTNTSKTPKNNCPEDPDHKLFEFLNSSPPLPPTSSLSNKLTASKNSYSNLLKFTNDNTDKTQELKEFENDKQDDRGSAPAEETTSTAKSVVYKQDGTNNDNEVLPNPSAIEFENQLLKSEINSLNIEMQSILTRAQNNQEDRDRTIKKMELQNQQMIKKEQIIRELQERESDLTKALDAKDTQLSVLRVRLEEADASLKLKNKKIQDIQVEKENLLQDHSLSTGVQTHALDTLQDKLKEAELMVRQEADRYSTLLNESQEKIRKLESDRDNLTCETSNLQRTLAREKEYLSVFVSTKNYLASVVDMMNQVRAAKTLAETAKQELSQYKDKATRILQSKDRLIATLKEGQFEKVDGSGASEPSIQATELESLKQERDVLRDDYNSCHLALQNLRTEFMEVESQMQQEIDSLKEQMRMMEEQLDGERKRREDVETDVNKYKQVVVWLIA</sequence>
<evidence type="ECO:0000256" key="1">
    <source>
        <dbReference type="ARBA" id="ARBA00004409"/>
    </source>
</evidence>
<dbReference type="GO" id="GO:0007030">
    <property type="term" value="P:Golgi organization"/>
    <property type="evidence" value="ECO:0000318"/>
    <property type="project" value="GO_Central"/>
</dbReference>
<feature type="coiled-coil region" evidence="7">
    <location>
        <begin position="219"/>
        <end position="407"/>
    </location>
</feature>
<dbReference type="KEGG" id="hro:HELRODRAFT_171793"/>
<dbReference type="InterPro" id="IPR019177">
    <property type="entry name" value="Golgin_subfamily_A_member_5"/>
</dbReference>
<dbReference type="PANTHER" id="PTHR13815">
    <property type="entry name" value="GOLGIN-84"/>
    <property type="match status" value="1"/>
</dbReference>
<keyword evidence="5 7" id="KW-0175">Coiled coil</keyword>
<evidence type="ECO:0000313" key="9">
    <source>
        <dbReference type="EMBL" id="ESO05398.1"/>
    </source>
</evidence>
<dbReference type="Proteomes" id="UP000015101">
    <property type="component" value="Unassembled WGS sequence"/>
</dbReference>
<keyword evidence="4" id="KW-0333">Golgi apparatus</keyword>
<feature type="region of interest" description="Disordered" evidence="8">
    <location>
        <begin position="21"/>
        <end position="48"/>
    </location>
</feature>
<reference evidence="11" key="1">
    <citation type="submission" date="2012-12" db="EMBL/GenBank/DDBJ databases">
        <authorList>
            <person name="Hellsten U."/>
            <person name="Grimwood J."/>
            <person name="Chapman J.A."/>
            <person name="Shapiro H."/>
            <person name="Aerts A."/>
            <person name="Otillar R.P."/>
            <person name="Terry A.Y."/>
            <person name="Boore J.L."/>
            <person name="Simakov O."/>
            <person name="Marletaz F."/>
            <person name="Cho S.-J."/>
            <person name="Edsinger-Gonzales E."/>
            <person name="Havlak P."/>
            <person name="Kuo D.-H."/>
            <person name="Larsson T."/>
            <person name="Lv J."/>
            <person name="Arendt D."/>
            <person name="Savage R."/>
            <person name="Osoegawa K."/>
            <person name="de Jong P."/>
            <person name="Lindberg D.R."/>
            <person name="Seaver E.C."/>
            <person name="Weisblat D.A."/>
            <person name="Putnam N.H."/>
            <person name="Grigoriev I.V."/>
            <person name="Rokhsar D.S."/>
        </authorList>
    </citation>
    <scope>NUCLEOTIDE SEQUENCE</scope>
</reference>
<dbReference type="GO" id="GO:0031985">
    <property type="term" value="C:Golgi cisterna"/>
    <property type="evidence" value="ECO:0000318"/>
    <property type="project" value="GO_Central"/>
</dbReference>
<dbReference type="PANTHER" id="PTHR13815:SF7">
    <property type="entry name" value="GOLGIN SUBFAMILY A MEMBER 5"/>
    <property type="match status" value="1"/>
</dbReference>
<name>T1F4P3_HELRO</name>
<evidence type="ECO:0000256" key="8">
    <source>
        <dbReference type="SAM" id="MobiDB-lite"/>
    </source>
</evidence>
<dbReference type="eggNOG" id="KOG4677">
    <property type="taxonomic scope" value="Eukaryota"/>
</dbReference>
<evidence type="ECO:0000256" key="3">
    <source>
        <dbReference type="ARBA" id="ARBA00022989"/>
    </source>
</evidence>
<feature type="region of interest" description="Disordered" evidence="8">
    <location>
        <begin position="63"/>
        <end position="109"/>
    </location>
</feature>
<evidence type="ECO:0000256" key="4">
    <source>
        <dbReference type="ARBA" id="ARBA00023034"/>
    </source>
</evidence>
<evidence type="ECO:0000256" key="5">
    <source>
        <dbReference type="ARBA" id="ARBA00023054"/>
    </source>
</evidence>
<dbReference type="EMBL" id="KB096365">
    <property type="protein sequence ID" value="ESO05398.1"/>
    <property type="molecule type" value="Genomic_DNA"/>
</dbReference>
<dbReference type="OrthoDB" id="248903at2759"/>
<feature type="compositionally biased region" description="Basic and acidic residues" evidence="8">
    <location>
        <begin position="137"/>
        <end position="146"/>
    </location>
</feature>
<keyword evidence="3" id="KW-1133">Transmembrane helix</keyword>